<dbReference type="EMBL" id="JBHSMG010000002">
    <property type="protein sequence ID" value="MFC5502723.1"/>
    <property type="molecule type" value="Genomic_DNA"/>
</dbReference>
<dbReference type="SUPFAM" id="SSF52096">
    <property type="entry name" value="ClpP/crotonase"/>
    <property type="match status" value="1"/>
</dbReference>
<keyword evidence="5" id="KW-1185">Reference proteome</keyword>
<evidence type="ECO:0000256" key="2">
    <source>
        <dbReference type="ARBA" id="ARBA00023140"/>
    </source>
</evidence>
<name>A0ABW0NSJ3_9MICO</name>
<evidence type="ECO:0000256" key="1">
    <source>
        <dbReference type="ARBA" id="ARBA00004275"/>
    </source>
</evidence>
<dbReference type="InterPro" id="IPR001753">
    <property type="entry name" value="Enoyl-CoA_hydra/iso"/>
</dbReference>
<reference evidence="5" key="1">
    <citation type="journal article" date="2019" name="Int. J. Syst. Evol. Microbiol.">
        <title>The Global Catalogue of Microorganisms (GCM) 10K type strain sequencing project: providing services to taxonomists for standard genome sequencing and annotation.</title>
        <authorList>
            <consortium name="The Broad Institute Genomics Platform"/>
            <consortium name="The Broad Institute Genome Sequencing Center for Infectious Disease"/>
            <person name="Wu L."/>
            <person name="Ma J."/>
        </authorList>
    </citation>
    <scope>NUCLEOTIDE SEQUENCE [LARGE SCALE GENOMIC DNA]</scope>
    <source>
        <strain evidence="5">CGMCC 4.6997</strain>
    </source>
</reference>
<evidence type="ECO:0000313" key="5">
    <source>
        <dbReference type="Proteomes" id="UP001596039"/>
    </source>
</evidence>
<protein>
    <submittedName>
        <fullName evidence="4">Enoyl-CoA hydratase/isomerase family protein</fullName>
    </submittedName>
</protein>
<comment type="caution">
    <text evidence="4">The sequence shown here is derived from an EMBL/GenBank/DDBJ whole genome shotgun (WGS) entry which is preliminary data.</text>
</comment>
<organism evidence="4 5">
    <name type="scientific">Lysinimonas soli</name>
    <dbReference type="NCBI Taxonomy" id="1074233"/>
    <lineage>
        <taxon>Bacteria</taxon>
        <taxon>Bacillati</taxon>
        <taxon>Actinomycetota</taxon>
        <taxon>Actinomycetes</taxon>
        <taxon>Micrococcales</taxon>
        <taxon>Microbacteriaceae</taxon>
        <taxon>Lysinimonas</taxon>
    </lineage>
</organism>
<accession>A0ABW0NSJ3</accession>
<dbReference type="InterPro" id="IPR029045">
    <property type="entry name" value="ClpP/crotonase-like_dom_sf"/>
</dbReference>
<gene>
    <name evidence="4" type="ORF">ACFPJ4_10785</name>
</gene>
<keyword evidence="2" id="KW-0576">Peroxisome</keyword>
<proteinExistence type="predicted"/>
<evidence type="ECO:0000256" key="3">
    <source>
        <dbReference type="ARBA" id="ARBA00023235"/>
    </source>
</evidence>
<dbReference type="PANTHER" id="PTHR43684">
    <property type="match status" value="1"/>
</dbReference>
<comment type="subcellular location">
    <subcellularLocation>
        <location evidence="1">Peroxisome</location>
    </subcellularLocation>
</comment>
<dbReference type="InterPro" id="IPR051053">
    <property type="entry name" value="ECH/Chromodomain_protein"/>
</dbReference>
<dbReference type="CDD" id="cd06558">
    <property type="entry name" value="crotonase-like"/>
    <property type="match status" value="1"/>
</dbReference>
<dbReference type="RefSeq" id="WP_386740415.1">
    <property type="nucleotide sequence ID" value="NZ_JBHSMG010000002.1"/>
</dbReference>
<dbReference type="PANTHER" id="PTHR43684:SF1">
    <property type="entry name" value="ENOYL-COA DELTA ISOMERASE 2"/>
    <property type="match status" value="1"/>
</dbReference>
<dbReference type="Pfam" id="PF00378">
    <property type="entry name" value="ECH_1"/>
    <property type="match status" value="1"/>
</dbReference>
<evidence type="ECO:0000313" key="4">
    <source>
        <dbReference type="EMBL" id="MFC5502723.1"/>
    </source>
</evidence>
<keyword evidence="3" id="KW-0413">Isomerase</keyword>
<sequence>MTEPLVITAIDTGVASLTLNRPALGNAMSIEMLETLLQGLRDAEADPDCRVAVLHATGRVFCGGGDLHDLARAGEDEELRQRMVTVLQDGMYAFAASPLVVICAVNGAAAGAGLGLVLNTDLVLASSRATFLGAYGAIGLSPDAGVSYLLPPAIGSKRAAAMLLAGRPVTAQEALDWGLVAELVEPDEVDSRADEWARRLADGPSHVLAATKRLLGAERLAGYRAHLDAEAADITGFAAHPDTRARIAALLEKSRR</sequence>
<dbReference type="Proteomes" id="UP001596039">
    <property type="component" value="Unassembled WGS sequence"/>
</dbReference>
<dbReference type="Gene3D" id="3.90.226.10">
    <property type="entry name" value="2-enoyl-CoA Hydratase, Chain A, domain 1"/>
    <property type="match status" value="1"/>
</dbReference>